<gene>
    <name evidence="8" type="ORF">CSKR_108918</name>
</gene>
<keyword evidence="9" id="KW-1185">Reference proteome</keyword>
<feature type="domain" description="G-protein coupled receptors family 1 profile" evidence="7">
    <location>
        <begin position="43"/>
        <end position="427"/>
    </location>
</feature>
<dbReference type="OrthoDB" id="10011262at2759"/>
<feature type="transmembrane region" description="Helical" evidence="6">
    <location>
        <begin position="362"/>
        <end position="379"/>
    </location>
</feature>
<evidence type="ECO:0000256" key="3">
    <source>
        <dbReference type="ARBA" id="ARBA00022989"/>
    </source>
</evidence>
<keyword evidence="2 6" id="KW-0812">Transmembrane</keyword>
<feature type="compositionally biased region" description="Polar residues" evidence="5">
    <location>
        <begin position="337"/>
        <end position="347"/>
    </location>
</feature>
<dbReference type="PANTHER" id="PTHR46641:SF6">
    <property type="entry name" value="G-PROTEIN COUPLED RECEPTORS FAMILY 1 PROFILE DOMAIN-CONTAINING PROTEIN"/>
    <property type="match status" value="1"/>
</dbReference>
<reference evidence="8 9" key="2">
    <citation type="journal article" date="2021" name="Genomics">
        <title>High-quality reference genome for Clonorchis sinensis.</title>
        <authorList>
            <person name="Young N.D."/>
            <person name="Stroehlein A.J."/>
            <person name="Kinkar L."/>
            <person name="Wang T."/>
            <person name="Sohn W.M."/>
            <person name="Chang B.C.H."/>
            <person name="Kaur P."/>
            <person name="Weisz D."/>
            <person name="Dudchenko O."/>
            <person name="Aiden E.L."/>
            <person name="Korhonen P.K."/>
            <person name="Gasser R.B."/>
        </authorList>
    </citation>
    <scope>NUCLEOTIDE SEQUENCE [LARGE SCALE GENOMIC DNA]</scope>
    <source>
        <strain evidence="8">Cs-k2</strain>
    </source>
</reference>
<feature type="region of interest" description="Disordered" evidence="5">
    <location>
        <begin position="302"/>
        <end position="321"/>
    </location>
</feature>
<evidence type="ECO:0000313" key="8">
    <source>
        <dbReference type="EMBL" id="KAG5447070.1"/>
    </source>
</evidence>
<feature type="compositionally biased region" description="Polar residues" evidence="5">
    <location>
        <begin position="275"/>
        <end position="285"/>
    </location>
</feature>
<keyword evidence="8" id="KW-0449">Lipoprotein</keyword>
<feature type="transmembrane region" description="Helical" evidence="6">
    <location>
        <begin position="410"/>
        <end position="430"/>
    </location>
</feature>
<reference evidence="8 9" key="1">
    <citation type="journal article" date="2018" name="Biotechnol. Adv.">
        <title>Improved genomic resources and new bioinformatic workflow for the carcinogenic parasite Clonorchis sinensis: Biotechnological implications.</title>
        <authorList>
            <person name="Wang D."/>
            <person name="Korhonen P.K."/>
            <person name="Gasser R.B."/>
            <person name="Young N.D."/>
        </authorList>
    </citation>
    <scope>NUCLEOTIDE SEQUENCE [LARGE SCALE GENOMIC DNA]</scope>
    <source>
        <strain evidence="8">Cs-k2</strain>
    </source>
</reference>
<feature type="transmembrane region" description="Helical" evidence="6">
    <location>
        <begin position="152"/>
        <end position="170"/>
    </location>
</feature>
<dbReference type="PANTHER" id="PTHR46641">
    <property type="entry name" value="FMRFAMIDE RECEPTOR-RELATED"/>
    <property type="match status" value="1"/>
</dbReference>
<dbReference type="AlphaFoldDB" id="A0A8T1MD54"/>
<name>A0A8T1MD54_CLOSI</name>
<feature type="transmembrane region" description="Helical" evidence="6">
    <location>
        <begin position="202"/>
        <end position="227"/>
    </location>
</feature>
<evidence type="ECO:0000259" key="7">
    <source>
        <dbReference type="PROSITE" id="PS50262"/>
    </source>
</evidence>
<evidence type="ECO:0000313" key="9">
    <source>
        <dbReference type="Proteomes" id="UP000286415"/>
    </source>
</evidence>
<evidence type="ECO:0000256" key="5">
    <source>
        <dbReference type="SAM" id="MobiDB-lite"/>
    </source>
</evidence>
<dbReference type="Pfam" id="PF00001">
    <property type="entry name" value="7tm_1"/>
    <property type="match status" value="1"/>
</dbReference>
<organism evidence="8 9">
    <name type="scientific">Clonorchis sinensis</name>
    <name type="common">Chinese liver fluke</name>
    <dbReference type="NCBI Taxonomy" id="79923"/>
    <lineage>
        <taxon>Eukaryota</taxon>
        <taxon>Metazoa</taxon>
        <taxon>Spiralia</taxon>
        <taxon>Lophotrochozoa</taxon>
        <taxon>Platyhelminthes</taxon>
        <taxon>Trematoda</taxon>
        <taxon>Digenea</taxon>
        <taxon>Opisthorchiida</taxon>
        <taxon>Opisthorchiata</taxon>
        <taxon>Opisthorchiidae</taxon>
        <taxon>Clonorchis</taxon>
    </lineage>
</organism>
<dbReference type="EMBL" id="NIRI02000042">
    <property type="protein sequence ID" value="KAG5447070.1"/>
    <property type="molecule type" value="Genomic_DNA"/>
</dbReference>
<comment type="subcellular location">
    <subcellularLocation>
        <location evidence="1">Membrane</location>
    </subcellularLocation>
</comment>
<evidence type="ECO:0000256" key="4">
    <source>
        <dbReference type="ARBA" id="ARBA00023136"/>
    </source>
</evidence>
<evidence type="ECO:0000256" key="2">
    <source>
        <dbReference type="ARBA" id="ARBA00022692"/>
    </source>
</evidence>
<protein>
    <submittedName>
        <fullName evidence="8">Lipoprotein spr</fullName>
    </submittedName>
</protein>
<feature type="transmembrane region" description="Helical" evidence="6">
    <location>
        <begin position="23"/>
        <end position="46"/>
    </location>
</feature>
<comment type="caution">
    <text evidence="8">The sequence shown here is derived from an EMBL/GenBank/DDBJ whole genome shotgun (WGS) entry which is preliminary data.</text>
</comment>
<dbReference type="CDD" id="cd14978">
    <property type="entry name" value="7tmA_FMRFamide_R-like"/>
    <property type="match status" value="1"/>
</dbReference>
<evidence type="ECO:0000256" key="1">
    <source>
        <dbReference type="ARBA" id="ARBA00004370"/>
    </source>
</evidence>
<dbReference type="InterPro" id="IPR000276">
    <property type="entry name" value="GPCR_Rhodpsn"/>
</dbReference>
<feature type="compositionally biased region" description="Basic and acidic residues" evidence="5">
    <location>
        <begin position="309"/>
        <end position="320"/>
    </location>
</feature>
<dbReference type="PROSITE" id="PS50262">
    <property type="entry name" value="G_PROTEIN_RECEP_F1_2"/>
    <property type="match status" value="1"/>
</dbReference>
<sequence length="453" mass="51663">MDDLDNLNATNLSTVSDQFPYDYAFAVVYLFVQTPLCTIGMILNVLNICVFSQPAFSAPAYIMMKFLSLADAITLGVRIPQGLIFQETITHSSTNLPIYIYLYNIYVDMPITNMTEAISAWLTVLLAVERYVSMKHWHVAKRYFTVPNTKRFIYVIIAVAVVFCTPYFALQKTELKTVNGTLEMNNSWTQFYESNYYATFTWLRAVLVQFIPLTFLCNTNLLLFCLVTKHNRKIENRKRFPEADGMSCAINEKTTRAAKAQSLHEKDSPHRKNSSTESESNSADTTKPIKVSTLEVSFAIQQAEPGDPTTHRTERIESPTKGELLPVKHLRRKSKSKSNIQNNGTKTSAERMQRRRGAQQKLTILLIVVILLFLIGQVPQSLGYARVFTTLGICSELEIDMCSVHQTYRLISVILAQLAFSSTFFVYLFLNRNFRNTLQGYLPSHCCHCHRKL</sequence>
<dbReference type="SUPFAM" id="SSF81321">
    <property type="entry name" value="Family A G protein-coupled receptor-like"/>
    <property type="match status" value="1"/>
</dbReference>
<proteinExistence type="predicted"/>
<dbReference type="GO" id="GO:0004930">
    <property type="term" value="F:G protein-coupled receptor activity"/>
    <property type="evidence" value="ECO:0007669"/>
    <property type="project" value="InterPro"/>
</dbReference>
<dbReference type="Gene3D" id="1.20.1070.10">
    <property type="entry name" value="Rhodopsin 7-helix transmembrane proteins"/>
    <property type="match status" value="2"/>
</dbReference>
<dbReference type="Proteomes" id="UP000286415">
    <property type="component" value="Unassembled WGS sequence"/>
</dbReference>
<evidence type="ECO:0000256" key="6">
    <source>
        <dbReference type="SAM" id="Phobius"/>
    </source>
</evidence>
<dbReference type="InterPro" id="IPR052954">
    <property type="entry name" value="GPCR-Ligand_Int"/>
</dbReference>
<keyword evidence="3 6" id="KW-1133">Transmembrane helix</keyword>
<accession>A0A8T1MD54</accession>
<dbReference type="GO" id="GO:0016020">
    <property type="term" value="C:membrane"/>
    <property type="evidence" value="ECO:0007669"/>
    <property type="project" value="UniProtKB-SubCell"/>
</dbReference>
<feature type="region of interest" description="Disordered" evidence="5">
    <location>
        <begin position="256"/>
        <end position="286"/>
    </location>
</feature>
<dbReference type="InterPro" id="IPR017452">
    <property type="entry name" value="GPCR_Rhodpsn_7TM"/>
</dbReference>
<keyword evidence="4 6" id="KW-0472">Membrane</keyword>
<feature type="region of interest" description="Disordered" evidence="5">
    <location>
        <begin position="331"/>
        <end position="354"/>
    </location>
</feature>